<sequence>MVMTAGLGGHLGTILLATGSVPDQVPDYSDTEIWVGSAILLLMLAGLLVAVLRRR</sequence>
<protein>
    <submittedName>
        <fullName evidence="2">Uncharacterized protein</fullName>
    </submittedName>
</protein>
<name>A0A6I3L4G1_9NOCA</name>
<dbReference type="EMBL" id="WMBB01000021">
    <property type="protein sequence ID" value="MTE17232.1"/>
    <property type="molecule type" value="Genomic_DNA"/>
</dbReference>
<keyword evidence="3" id="KW-1185">Reference proteome</keyword>
<feature type="transmembrane region" description="Helical" evidence="1">
    <location>
        <begin position="32"/>
        <end position="52"/>
    </location>
</feature>
<organism evidence="2 3">
    <name type="scientific">Nocardia aurantiaca</name>
    <dbReference type="NCBI Taxonomy" id="2675850"/>
    <lineage>
        <taxon>Bacteria</taxon>
        <taxon>Bacillati</taxon>
        <taxon>Actinomycetota</taxon>
        <taxon>Actinomycetes</taxon>
        <taxon>Mycobacteriales</taxon>
        <taxon>Nocardiaceae</taxon>
        <taxon>Nocardia</taxon>
    </lineage>
</organism>
<accession>A0A6I3L4G1</accession>
<gene>
    <name evidence="2" type="ORF">GLP40_31410</name>
</gene>
<keyword evidence="1" id="KW-1133">Transmembrane helix</keyword>
<keyword evidence="1" id="KW-0472">Membrane</keyword>
<dbReference type="AlphaFoldDB" id="A0A6I3L4G1"/>
<comment type="caution">
    <text evidence="2">The sequence shown here is derived from an EMBL/GenBank/DDBJ whole genome shotgun (WGS) entry which is preliminary data.</text>
</comment>
<evidence type="ECO:0000313" key="2">
    <source>
        <dbReference type="EMBL" id="MTE17232.1"/>
    </source>
</evidence>
<dbReference type="Proteomes" id="UP000432464">
    <property type="component" value="Unassembled WGS sequence"/>
</dbReference>
<evidence type="ECO:0000313" key="3">
    <source>
        <dbReference type="Proteomes" id="UP000432464"/>
    </source>
</evidence>
<reference evidence="2 3" key="1">
    <citation type="submission" date="2019-11" db="EMBL/GenBank/DDBJ databases">
        <title>Nocardia sp. nov. CT2-14 isolated from soil.</title>
        <authorList>
            <person name="Kanchanasin P."/>
            <person name="Tanasupawat S."/>
            <person name="Yuki M."/>
            <person name="Kudo T."/>
        </authorList>
    </citation>
    <scope>NUCLEOTIDE SEQUENCE [LARGE SCALE GENOMIC DNA]</scope>
    <source>
        <strain evidence="2 3">CT2-14</strain>
    </source>
</reference>
<evidence type="ECO:0000256" key="1">
    <source>
        <dbReference type="SAM" id="Phobius"/>
    </source>
</evidence>
<keyword evidence="1" id="KW-0812">Transmembrane</keyword>
<dbReference type="RefSeq" id="WP_154791643.1">
    <property type="nucleotide sequence ID" value="NZ_WMBB01000021.1"/>
</dbReference>
<proteinExistence type="predicted"/>